<evidence type="ECO:0000256" key="1">
    <source>
        <dbReference type="SAM" id="MobiDB-lite"/>
    </source>
</evidence>
<sequence length="163" mass="18342">TGTEACVKVCAIIEKTSLVKDIRKMSCSQQTSSLESFHSLINQFAPKMKAFSHAGIVSRLHLAALHYNENSDRQQATTQEGVKRYRLSKPKYKKGEATVKPIKEPVKRTYVADLMGEVAKLANKSSKKKQRKRKKVPPSLASGFTYPTKTQLIEQHCSRFSDK</sequence>
<organism evidence="2 3">
    <name type="scientific">Acanthaster planci</name>
    <name type="common">Crown-of-thorns starfish</name>
    <dbReference type="NCBI Taxonomy" id="133434"/>
    <lineage>
        <taxon>Eukaryota</taxon>
        <taxon>Metazoa</taxon>
        <taxon>Echinodermata</taxon>
        <taxon>Eleutherozoa</taxon>
        <taxon>Asterozoa</taxon>
        <taxon>Asteroidea</taxon>
        <taxon>Valvatacea</taxon>
        <taxon>Valvatida</taxon>
        <taxon>Acanthasteridae</taxon>
        <taxon>Acanthaster</taxon>
    </lineage>
</organism>
<feature type="non-terminal residue" evidence="3">
    <location>
        <position position="1"/>
    </location>
</feature>
<proteinExistence type="predicted"/>
<dbReference type="OrthoDB" id="5814287at2759"/>
<dbReference type="RefSeq" id="XP_022098493.1">
    <property type="nucleotide sequence ID" value="XM_022242801.1"/>
</dbReference>
<name>A0A8B7YYS6_ACAPL</name>
<dbReference type="GeneID" id="110983498"/>
<feature type="compositionally biased region" description="Basic residues" evidence="1">
    <location>
        <begin position="125"/>
        <end position="136"/>
    </location>
</feature>
<dbReference type="PANTHER" id="PTHR31751">
    <property type="entry name" value="SI:CH211-108C17.2-RELATED-RELATED"/>
    <property type="match status" value="1"/>
</dbReference>
<accession>A0A8B7YYS6</accession>
<protein>
    <submittedName>
        <fullName evidence="3">Uncharacterized protein LOC110983498</fullName>
    </submittedName>
</protein>
<feature type="region of interest" description="Disordered" evidence="1">
    <location>
        <begin position="122"/>
        <end position="144"/>
    </location>
</feature>
<dbReference type="Proteomes" id="UP000694845">
    <property type="component" value="Unplaced"/>
</dbReference>
<keyword evidence="2" id="KW-1185">Reference proteome</keyword>
<dbReference type="OMA" id="ICRREEY"/>
<dbReference type="KEGG" id="aplc:110983498"/>
<evidence type="ECO:0000313" key="2">
    <source>
        <dbReference type="Proteomes" id="UP000694845"/>
    </source>
</evidence>
<dbReference type="PANTHER" id="PTHR31751:SF42">
    <property type="entry name" value="PROTEIN CBG10204"/>
    <property type="match status" value="1"/>
</dbReference>
<evidence type="ECO:0000313" key="3">
    <source>
        <dbReference type="RefSeq" id="XP_022098493.1"/>
    </source>
</evidence>
<dbReference type="AlphaFoldDB" id="A0A8B7YYS6"/>
<gene>
    <name evidence="3" type="primary">LOC110983498</name>
</gene>
<reference evidence="3" key="1">
    <citation type="submission" date="2025-08" db="UniProtKB">
        <authorList>
            <consortium name="RefSeq"/>
        </authorList>
    </citation>
    <scope>IDENTIFICATION</scope>
</reference>